<accession>A0A1D2JII2</accession>
<dbReference type="Proteomes" id="UP000242814">
    <property type="component" value="Unassembled WGS sequence"/>
</dbReference>
<dbReference type="VEuPathDB" id="FungiDB:PADG_03373"/>
<sequence length="259" mass="28068">MTFQKAGSADVGTFLDILMPILFDIKLTHVCRASPVCGCRFDICKGVYGRLLTHGTYVYYSSNAFRPGSVDLSRQFAFCQRRGEPLTDILSVTISLAMLRDLLPLTSDSQIEQHNMISTILEVQMQSSVPASGSCTGQTQLETLTRVQAGANQTTILKFPFLSPGQYGLSKAGKRAAIFVGSNSNSWMVPKVSLAQHNPGSSSVQPGSGDKNRVMPLRQAEAVRYILLDSGLTPICSQDEAVGVNLCPYRARPVQDSSP</sequence>
<dbReference type="AlphaFoldDB" id="A0A1D2JII2"/>
<dbReference type="EMBL" id="LZYO01000084">
    <property type="protein sequence ID" value="ODH37349.1"/>
    <property type="molecule type" value="Genomic_DNA"/>
</dbReference>
<proteinExistence type="predicted"/>
<evidence type="ECO:0000313" key="1">
    <source>
        <dbReference type="EMBL" id="ODH37349.1"/>
    </source>
</evidence>
<gene>
    <name evidence="1" type="ORF">ACO22_02624</name>
</gene>
<organism evidence="1 2">
    <name type="scientific">Paracoccidioides brasiliensis</name>
    <dbReference type="NCBI Taxonomy" id="121759"/>
    <lineage>
        <taxon>Eukaryota</taxon>
        <taxon>Fungi</taxon>
        <taxon>Dikarya</taxon>
        <taxon>Ascomycota</taxon>
        <taxon>Pezizomycotina</taxon>
        <taxon>Eurotiomycetes</taxon>
        <taxon>Eurotiomycetidae</taxon>
        <taxon>Onygenales</taxon>
        <taxon>Ajellomycetaceae</taxon>
        <taxon>Paracoccidioides</taxon>
    </lineage>
</organism>
<dbReference type="VEuPathDB" id="FungiDB:PABG_11224"/>
<name>A0A1D2JII2_PARBR</name>
<reference evidence="1 2" key="1">
    <citation type="submission" date="2016-06" db="EMBL/GenBank/DDBJ databases">
        <authorList>
            <person name="Kjaerup R.B."/>
            <person name="Dalgaard T.S."/>
            <person name="Juul-Madsen H.R."/>
        </authorList>
    </citation>
    <scope>NUCLEOTIDE SEQUENCE [LARGE SCALE GENOMIC DNA]</scope>
    <source>
        <strain evidence="1 2">Pb300</strain>
    </source>
</reference>
<evidence type="ECO:0000313" key="2">
    <source>
        <dbReference type="Proteomes" id="UP000242814"/>
    </source>
</evidence>
<comment type="caution">
    <text evidence="1">The sequence shown here is derived from an EMBL/GenBank/DDBJ whole genome shotgun (WGS) entry which is preliminary data.</text>
</comment>
<protein>
    <submittedName>
        <fullName evidence="1">Uncharacterized protein</fullName>
    </submittedName>
</protein>